<dbReference type="OrthoDB" id="3524093at2"/>
<organism evidence="1 2">
    <name type="scientific">Thermobifida cellulosilytica TB100</name>
    <dbReference type="NCBI Taxonomy" id="665004"/>
    <lineage>
        <taxon>Bacteria</taxon>
        <taxon>Bacillati</taxon>
        <taxon>Actinomycetota</taxon>
        <taxon>Actinomycetes</taxon>
        <taxon>Streptosporangiales</taxon>
        <taxon>Nocardiopsidaceae</taxon>
        <taxon>Thermobifida</taxon>
    </lineage>
</organism>
<dbReference type="PATRIC" id="fig|665004.4.peg.1066"/>
<dbReference type="AlphaFoldDB" id="A0A147KGP0"/>
<reference evidence="2" key="1">
    <citation type="journal article" date="2017" name="Acta Aliment.">
        <title>Plant polysaccharide degrading enzyme system of Thermpbifida cellulosilytica TB100 revealed by de novo genome project data.</title>
        <authorList>
            <person name="Toth A."/>
            <person name="Baka E."/>
            <person name="Luzics S."/>
            <person name="Bata-Vidacs I."/>
            <person name="Nagy I."/>
            <person name="Balint B."/>
            <person name="Herceg R."/>
            <person name="Olasz F."/>
            <person name="Wilk T."/>
            <person name="Nagy T."/>
            <person name="Kriszt B."/>
            <person name="Nagy I."/>
            <person name="Kukolya J."/>
        </authorList>
    </citation>
    <scope>NUCLEOTIDE SEQUENCE [LARGE SCALE GENOMIC DNA]</scope>
    <source>
        <strain evidence="2">TB100</strain>
    </source>
</reference>
<keyword evidence="2" id="KW-1185">Reference proteome</keyword>
<comment type="caution">
    <text evidence="1">The sequence shown here is derived from an EMBL/GenBank/DDBJ whole genome shotgun (WGS) entry which is preliminary data.</text>
</comment>
<proteinExistence type="predicted"/>
<gene>
    <name evidence="1" type="ORF">AC529_11845</name>
</gene>
<dbReference type="Proteomes" id="UP000074382">
    <property type="component" value="Unassembled WGS sequence"/>
</dbReference>
<evidence type="ECO:0000313" key="2">
    <source>
        <dbReference type="Proteomes" id="UP000074382"/>
    </source>
</evidence>
<accession>A0A147KGP0</accession>
<dbReference type="EMBL" id="LGEM01000089">
    <property type="protein sequence ID" value="KUP96453.1"/>
    <property type="molecule type" value="Genomic_DNA"/>
</dbReference>
<dbReference type="STRING" id="665004.AC529_11845"/>
<protein>
    <submittedName>
        <fullName evidence="1">Uncharacterized protein</fullName>
    </submittedName>
</protein>
<evidence type="ECO:0000313" key="1">
    <source>
        <dbReference type="EMBL" id="KUP96453.1"/>
    </source>
</evidence>
<dbReference type="RefSeq" id="WP_068753891.1">
    <property type="nucleotide sequence ID" value="NZ_KQ950180.1"/>
</dbReference>
<sequence length="267" mass="28277">MRAELSSAALVAWGNAWLAGRVGLDDTVEAVERHTGPHLTDTAIAPGLPFEPGVPLRSALARLRGLGLSEFRLCLPAPGDPLGLTGGQELEAAAVAAREAVLIRLADRRIGLVPRPDLRGSSYRGVAWRPYPAVDARPEPIPLAEAEDGLNAAIRESAALFGQVDDARSWGPEVQQALTALRDPERPPTTGLAPGYPQRAHRVAALADRLAVVVRLADDAVAPEPGGAQEESRRAALRLLDRAVRRARVAAYCAVLEAPGEGPQGRR</sequence>
<name>A0A147KGP0_THECS</name>